<dbReference type="Gene3D" id="3.30.300.30">
    <property type="match status" value="3"/>
</dbReference>
<dbReference type="Pfam" id="PF00668">
    <property type="entry name" value="Condensation"/>
    <property type="match status" value="2"/>
</dbReference>
<feature type="transmembrane region" description="Helical" evidence="12">
    <location>
        <begin position="3719"/>
        <end position="3738"/>
    </location>
</feature>
<dbReference type="Gene3D" id="3.40.50.1820">
    <property type="entry name" value="alpha/beta hydrolase"/>
    <property type="match status" value="1"/>
</dbReference>
<feature type="domain" description="Carrier" evidence="13">
    <location>
        <begin position="764"/>
        <end position="846"/>
    </location>
</feature>
<evidence type="ECO:0000256" key="6">
    <source>
        <dbReference type="ARBA" id="ARBA00022598"/>
    </source>
</evidence>
<evidence type="ECO:0000256" key="4">
    <source>
        <dbReference type="ARBA" id="ARBA00022450"/>
    </source>
</evidence>
<feature type="transmembrane region" description="Helical" evidence="12">
    <location>
        <begin position="3515"/>
        <end position="3537"/>
    </location>
</feature>
<evidence type="ECO:0000256" key="11">
    <source>
        <dbReference type="SAM" id="MobiDB-lite"/>
    </source>
</evidence>
<protein>
    <submittedName>
        <fullName evidence="15">AMP-binding enzyme</fullName>
    </submittedName>
</protein>
<feature type="transmembrane region" description="Helical" evidence="12">
    <location>
        <begin position="3659"/>
        <end position="3678"/>
    </location>
</feature>
<dbReference type="PANTHER" id="PTHR45527">
    <property type="entry name" value="NONRIBOSOMAL PEPTIDE SYNTHETASE"/>
    <property type="match status" value="1"/>
</dbReference>
<dbReference type="InterPro" id="IPR029058">
    <property type="entry name" value="AB_hydrolase_fold"/>
</dbReference>
<evidence type="ECO:0000256" key="12">
    <source>
        <dbReference type="SAM" id="Phobius"/>
    </source>
</evidence>
<feature type="transmembrane region" description="Helical" evidence="12">
    <location>
        <begin position="3448"/>
        <end position="3471"/>
    </location>
</feature>
<dbReference type="Pfam" id="PF07690">
    <property type="entry name" value="MFS_1"/>
    <property type="match status" value="1"/>
</dbReference>
<feature type="transmembrane region" description="Helical" evidence="12">
    <location>
        <begin position="3483"/>
        <end position="3503"/>
    </location>
</feature>
<feature type="domain" description="Carrier" evidence="13">
    <location>
        <begin position="2963"/>
        <end position="3039"/>
    </location>
</feature>
<dbReference type="InterPro" id="IPR020806">
    <property type="entry name" value="PKS_PP-bd"/>
</dbReference>
<feature type="region of interest" description="Disordered" evidence="11">
    <location>
        <begin position="1855"/>
        <end position="1880"/>
    </location>
</feature>
<dbReference type="GO" id="GO:1904091">
    <property type="term" value="F:non-ribosomal peptide synthetase activity"/>
    <property type="evidence" value="ECO:0007669"/>
    <property type="project" value="UniProtKB-ARBA"/>
</dbReference>
<dbReference type="Pfam" id="PF00975">
    <property type="entry name" value="Thioesterase"/>
    <property type="match status" value="1"/>
</dbReference>
<dbReference type="PROSITE" id="PS50075">
    <property type="entry name" value="CARRIER"/>
    <property type="match status" value="3"/>
</dbReference>
<dbReference type="InterPro" id="IPR000873">
    <property type="entry name" value="AMP-dep_synth/lig_dom"/>
</dbReference>
<dbReference type="InterPro" id="IPR009081">
    <property type="entry name" value="PP-bd_ACP"/>
</dbReference>
<name>A0A0F0IHC1_ASPPU</name>
<dbReference type="Gene3D" id="3.40.50.980">
    <property type="match status" value="2"/>
</dbReference>
<dbReference type="SUPFAM" id="SSF53474">
    <property type="entry name" value="alpha/beta-Hydrolases"/>
    <property type="match status" value="1"/>
</dbReference>
<dbReference type="FunFam" id="3.30.300.30:FF:000015">
    <property type="entry name" value="Nonribosomal peptide synthase SidD"/>
    <property type="match status" value="3"/>
</dbReference>
<dbReference type="InterPro" id="IPR036736">
    <property type="entry name" value="ACP-like_sf"/>
</dbReference>
<evidence type="ECO:0000256" key="8">
    <source>
        <dbReference type="ARBA" id="ARBA00022989"/>
    </source>
</evidence>
<dbReference type="InterPro" id="IPR011701">
    <property type="entry name" value="MFS"/>
</dbReference>
<dbReference type="OrthoDB" id="416786at2759"/>
<dbReference type="NCBIfam" id="NF003417">
    <property type="entry name" value="PRK04813.1"/>
    <property type="match status" value="3"/>
</dbReference>
<dbReference type="FunFam" id="3.40.50.12780:FF:000014">
    <property type="entry name" value="Nonribosomal peptide synthetase 1"/>
    <property type="match status" value="3"/>
</dbReference>
<dbReference type="STRING" id="1403190.A0A0F0IHC1"/>
<dbReference type="GO" id="GO:0044281">
    <property type="term" value="P:small molecule metabolic process"/>
    <property type="evidence" value="ECO:0007669"/>
    <property type="project" value="UniProtKB-ARBA"/>
</dbReference>
<feature type="transmembrane region" description="Helical" evidence="12">
    <location>
        <begin position="3632"/>
        <end position="3652"/>
    </location>
</feature>
<dbReference type="GO" id="GO:0044550">
    <property type="term" value="P:secondary metabolite biosynthetic process"/>
    <property type="evidence" value="ECO:0007669"/>
    <property type="project" value="UniProtKB-ARBA"/>
</dbReference>
<feature type="transmembrane region" description="Helical" evidence="12">
    <location>
        <begin position="3596"/>
        <end position="3620"/>
    </location>
</feature>
<evidence type="ECO:0000259" key="14">
    <source>
        <dbReference type="PROSITE" id="PS50850"/>
    </source>
</evidence>
<dbReference type="GO" id="GO:0031177">
    <property type="term" value="F:phosphopantetheine binding"/>
    <property type="evidence" value="ECO:0007669"/>
    <property type="project" value="InterPro"/>
</dbReference>
<evidence type="ECO:0000313" key="16">
    <source>
        <dbReference type="Proteomes" id="UP000033540"/>
    </source>
</evidence>
<evidence type="ECO:0000256" key="5">
    <source>
        <dbReference type="ARBA" id="ARBA00022553"/>
    </source>
</evidence>
<feature type="transmembrane region" description="Helical" evidence="12">
    <location>
        <begin position="3750"/>
        <end position="3771"/>
    </location>
</feature>
<accession>A0A0F0IHC1</accession>
<dbReference type="FunFam" id="1.20.1250.20:FF:000013">
    <property type="entry name" value="MFS general substrate transporter"/>
    <property type="match status" value="1"/>
</dbReference>
<keyword evidence="4" id="KW-0596">Phosphopantetheine</keyword>
<dbReference type="GO" id="GO:0016020">
    <property type="term" value="C:membrane"/>
    <property type="evidence" value="ECO:0007669"/>
    <property type="project" value="UniProtKB-SubCell"/>
</dbReference>
<dbReference type="SUPFAM" id="SSF103473">
    <property type="entry name" value="MFS general substrate transporter"/>
    <property type="match status" value="1"/>
</dbReference>
<evidence type="ECO:0000256" key="10">
    <source>
        <dbReference type="ARBA" id="ARBA00029454"/>
    </source>
</evidence>
<evidence type="ECO:0000259" key="13">
    <source>
        <dbReference type="PROSITE" id="PS50075"/>
    </source>
</evidence>
<dbReference type="GO" id="GO:0016874">
    <property type="term" value="F:ligase activity"/>
    <property type="evidence" value="ECO:0007669"/>
    <property type="project" value="UniProtKB-KW"/>
</dbReference>
<dbReference type="SMART" id="SM00823">
    <property type="entry name" value="PKS_PP"/>
    <property type="match status" value="3"/>
</dbReference>
<dbReference type="PANTHER" id="PTHR45527:SF3">
    <property type="entry name" value="SIDEROPHORE SYNTHETASE (EUROFUNG)"/>
    <property type="match status" value="1"/>
</dbReference>
<feature type="domain" description="Major facilitator superfamily (MFS) profile" evidence="14">
    <location>
        <begin position="3356"/>
        <end position="3777"/>
    </location>
</feature>
<dbReference type="Gene3D" id="1.10.1200.10">
    <property type="entry name" value="ACP-like"/>
    <property type="match status" value="3"/>
</dbReference>
<comment type="similarity">
    <text evidence="2">Belongs to the major facilitator superfamily.</text>
</comment>
<dbReference type="InterPro" id="IPR006162">
    <property type="entry name" value="Ppantetheine_attach_site"/>
</dbReference>
<dbReference type="Gene3D" id="3.40.50.12780">
    <property type="entry name" value="N-terminal domain of ligase-like"/>
    <property type="match status" value="2"/>
</dbReference>
<evidence type="ECO:0000256" key="7">
    <source>
        <dbReference type="ARBA" id="ARBA00022692"/>
    </source>
</evidence>
<dbReference type="InterPro" id="IPR036259">
    <property type="entry name" value="MFS_trans_sf"/>
</dbReference>
<evidence type="ECO:0000313" key="15">
    <source>
        <dbReference type="EMBL" id="KJK66566.1"/>
    </source>
</evidence>
<evidence type="ECO:0000256" key="1">
    <source>
        <dbReference type="ARBA" id="ARBA00004141"/>
    </source>
</evidence>
<organism evidence="15 16">
    <name type="scientific">Aspergillus parasiticus (strain ATCC 56775 / NRRL 5862 / SRRC 143 / SU-1)</name>
    <dbReference type="NCBI Taxonomy" id="1403190"/>
    <lineage>
        <taxon>Eukaryota</taxon>
        <taxon>Fungi</taxon>
        <taxon>Dikarya</taxon>
        <taxon>Ascomycota</taxon>
        <taxon>Pezizomycotina</taxon>
        <taxon>Eurotiomycetes</taxon>
        <taxon>Eurotiomycetidae</taxon>
        <taxon>Eurotiales</taxon>
        <taxon>Aspergillaceae</taxon>
        <taxon>Aspergillus</taxon>
        <taxon>Aspergillus subgen. Circumdati</taxon>
    </lineage>
</organism>
<feature type="transmembrane region" description="Helical" evidence="12">
    <location>
        <begin position="3398"/>
        <end position="3416"/>
    </location>
</feature>
<evidence type="ECO:0000256" key="9">
    <source>
        <dbReference type="ARBA" id="ARBA00023136"/>
    </source>
</evidence>
<dbReference type="InterPro" id="IPR001242">
    <property type="entry name" value="Condensation_dom"/>
</dbReference>
<keyword evidence="8 12" id="KW-1133">Transmembrane helix</keyword>
<evidence type="ECO:0000256" key="2">
    <source>
        <dbReference type="ARBA" id="ARBA00008335"/>
    </source>
</evidence>
<dbReference type="Pfam" id="PF00501">
    <property type="entry name" value="AMP-binding"/>
    <property type="match status" value="3"/>
</dbReference>
<dbReference type="InterPro" id="IPR045851">
    <property type="entry name" value="AMP-bd_C_sf"/>
</dbReference>
<dbReference type="InterPro" id="IPR020845">
    <property type="entry name" value="AMP-binding_CS"/>
</dbReference>
<dbReference type="FunFam" id="1.10.1200.10:FF:000005">
    <property type="entry name" value="Nonribosomal peptide synthetase 1"/>
    <property type="match status" value="1"/>
</dbReference>
<dbReference type="SUPFAM" id="SSF47336">
    <property type="entry name" value="ACP-like"/>
    <property type="match status" value="3"/>
</dbReference>
<dbReference type="Gene3D" id="1.20.1250.20">
    <property type="entry name" value="MFS general substrate transporter like domains"/>
    <property type="match status" value="1"/>
</dbReference>
<proteinExistence type="inferred from homology"/>
<feature type="transmembrane region" description="Helical" evidence="12">
    <location>
        <begin position="3423"/>
        <end position="3442"/>
    </location>
</feature>
<dbReference type="PROSITE" id="PS00012">
    <property type="entry name" value="PHOSPHOPANTETHEINE"/>
    <property type="match status" value="3"/>
</dbReference>
<dbReference type="CDD" id="cd05918">
    <property type="entry name" value="A_NRPS_SidN3_like"/>
    <property type="match status" value="3"/>
</dbReference>
<dbReference type="GO" id="GO:0022857">
    <property type="term" value="F:transmembrane transporter activity"/>
    <property type="evidence" value="ECO:0007669"/>
    <property type="project" value="InterPro"/>
</dbReference>
<dbReference type="GO" id="GO:0005737">
    <property type="term" value="C:cytoplasm"/>
    <property type="evidence" value="ECO:0007669"/>
    <property type="project" value="TreeGrafter"/>
</dbReference>
<dbReference type="SUPFAM" id="SSF56801">
    <property type="entry name" value="Acetyl-CoA synthetase-like"/>
    <property type="match status" value="3"/>
</dbReference>
<feature type="transmembrane region" description="Helical" evidence="12">
    <location>
        <begin position="3684"/>
        <end position="3707"/>
    </location>
</feature>
<dbReference type="InterPro" id="IPR023213">
    <property type="entry name" value="CAT-like_dom_sf"/>
</dbReference>
<comment type="subcellular location">
    <subcellularLocation>
        <location evidence="1">Membrane</location>
        <topology evidence="1">Multi-pass membrane protein</topology>
    </subcellularLocation>
</comment>
<dbReference type="PROSITE" id="PS00455">
    <property type="entry name" value="AMP_BINDING"/>
    <property type="match status" value="3"/>
</dbReference>
<dbReference type="SUPFAM" id="SSF52777">
    <property type="entry name" value="CoA-dependent acyltransferases"/>
    <property type="match status" value="4"/>
</dbReference>
<dbReference type="PROSITE" id="PS50850">
    <property type="entry name" value="MFS"/>
    <property type="match status" value="1"/>
</dbReference>
<dbReference type="Gene3D" id="3.30.559.10">
    <property type="entry name" value="Chloramphenicol acetyltransferase-like domain"/>
    <property type="match status" value="2"/>
</dbReference>
<dbReference type="FunFam" id="3.30.559.30:FF:000003">
    <property type="entry name" value="Nonribosomal peptide synthase SidD"/>
    <property type="match status" value="2"/>
</dbReference>
<keyword evidence="6" id="KW-0436">Ligase</keyword>
<dbReference type="InterPro" id="IPR020846">
    <property type="entry name" value="MFS_dom"/>
</dbReference>
<keyword evidence="7 12" id="KW-0812">Transmembrane</keyword>
<comment type="caution">
    <text evidence="15">The sequence shown here is derived from an EMBL/GenBank/DDBJ whole genome shotgun (WGS) entry which is preliminary data.</text>
</comment>
<dbReference type="InterPro" id="IPR001031">
    <property type="entry name" value="Thioesterase"/>
</dbReference>
<keyword evidence="3" id="KW-0813">Transport</keyword>
<dbReference type="CDD" id="cd19545">
    <property type="entry name" value="FUM14_C_NRPS-like"/>
    <property type="match status" value="2"/>
</dbReference>
<sequence length="3811" mass="420525">MLSPAVCYHTNEGKNGYTFLNLETPKNGVVQTPVQYLIQTAPLHDFCSHQMVDLRTLLQCAWSRVVAQLDSTTDLKADAIYGTQSKSVLDGFISEVKKSQQSTKLENERILTEKLLLPLNARGTTSLSWLQNDLLCAAGGEQGEQSTGGFELAQCGSWIAISASFNPLIVSTRWVNDHIEMFRSFLVALVVEDDELSAPENYLTPEDSARIRRWNSAVPPEINVSILDVFSEQVDAHPGSTAVSGWDASLTYQELEDCAGQLAYQLQSRGVGPGMLIPLCFEKSAWTVVAIIAVISTGAAFVLLDASQPEARLRSIVMQTKASLMITSSEKMDLGRRLAAEVVLVQPTKSTKSSERSRFLRPVIKPESLLYVVFTSGSTGQPKGAMISHSNFVSAVHYRRSELYTVTPRVLDFASYSFDISIESTLAPLLLGGCVCVPSDASREADPSDAIKTFNVNQVMLTPSVARLVEPENVPSLRLLHLGGEQISRFDIERWPSTVKLINGYGPAECTVVSTANTVSPSSPEAHTIGRGLGAVTWVVDPADTGRLVPVGAVGELVIEGPLVGSGYLHDKGRTLAAFIVDPPWLRAFGRRGRLYRTGDLVSYNSNGTLTFIGRKDTQVKVNGQRVELGEIEHNLQQEIYNQGNCVVDVVVDLISVNSNSGKQSVLLAFLGLERAAQERFASSATPSVQELTSAMWEILEPINLLKVLPRYMVPSIYIPSWRMPLLPSGKINRLKLRAMGESLSVDDLAAFRKPQVATVDTRGQITPQEKLLQTLWGQIFPHRAGSIVPDDNFFSLGGDSLTAMKLVGLIRKHGIENKQSEAIRIADILQWPRLADMARCITRVDDKQGDVQDALFDLLPDHIAPSNARQIAATQCDVQPEQIVDIYPCTPLQEGLMALSAERSGAYIAQNIFELSDTTNIDTLRMAWTHIVMSSVIFRTRIVQLDSQTLAQAVVTVPIEWVCYDGELNNFVAIDRHRPMGIGKALMRLTVVSERSEESLLKRFLVWTAHHAVFDDWILTLITSLVGKVYHGGPPSSFHLTPYKRFIRHHQEVNRESFSNYWRQELEGTNAAIFPHLPSAVDKPVADATASFAFSLNDSKVNVHASLPTILRAAWSILVSRHTQTDDVVFGETLTGRNAPVAGVEEMDGPTLTTIPRRVKVQNEMKVAEFLEEIRRHEISSIPYEGFGLQNIQKLSEDARVACQFATLLVIQRDPEIESNSPMINVTEKVLHEDCGEDGKPYASFFTTYPLMVTISIKDNQINIYASFDSRIVDRSQMQVLMHQLEVITRQVTQEPDEVVGGITCLTRTELHQIWSWNRLPWAPVSGSVHDLIAEVSNTRPSAPAVCAWDGSLTYGELDNLSTRLGSYLFKVGVEPESLVPLCFEKSVWTIVSMLAVIKAGGAFVLLDPAQPKQRLGEIFLRAKANYVLTSPLQYDMASELASEFNLTVILVSKSPLDALSNDAVVTDRLPKHLDSNRPLFVTFTSGSTGKPKGVISTHGSYLSGVNYRKSILQLPNLDMRVFDFASYSFDVSTDVILSTLLTGGCVCVPSDFDRKNNIPEAINALRVNAADLTPSVSRLLSPESVPGLKVLKLGGEANTAADHALWLGKTTLVNIYGPSECLVVTAKTVLPGTDPCNIGRGLGANTWVADPTNHDRLAPIGSIGELLVEGPILGRGYLDDQKQTDAVFIHNPKWLIEGLPGFQPGREGRVYKTGDLVRYNPDGTLHYIGRKDRQLKVRGQRVEPAEIEGAIQRYMQSKLGMTIDVVADLVASNRDQRKRLIAFLGLNQVLESRGYSEKVHLGDTVLRDIMWEVTAGLEVLLSQTLPPYMVPSVYVPLRHIPLLPSGKTDRRKLQSAAASLSPEDLSSFRERPKAQNRAIATPKEEKLQKLWADALGVKSIQAEDNFFTIGGDSIAAMRLVGLARDQGLLLSVADIFQRPRLYEMAEKAAETGTELLDIPAFSLLPGAYPNVTDEREVAAAQCGYSIELIEDIYPCTPLQEGLMALSTRTPGAYISQNVFKMGYAANTDLMKEAWDYVVRSNPIMRTRVILSARQDLVQVIVQSGIQWASHDSLDCYLEYDRDRPMGLGMPLTRLAWVDDEKAKRSFLVWTAHHAIFDGWVLSMVMENVIRVYHGKSFHVGPPFKAFIKYLKELERAEMDTFWQNEFSGISATPFPALPSSTYQPKADVETKLEMSFTWSTTSNVTASTFLRLAWAVLVSRLTASSDVIFGETLNGRNAPIPGIERMVGPTLTTLPRRIVLEDDLPVADLLHRLKDHEIAMMPFEHVGLQHLQELSADCQAACKFQTLFVVQRGTDHDMSEMSLTISGDVSNFNSYALMLTCAPGSDKVLFHASHDSNVISPERMQDILNQLQNVVMQLSKKMDRPLREINCLSEIDTQQIWKWNHQLPESISIPVHDIIAQQVRDHPATEAVCAWDGTFTYLELDTLACQLAYHLEELGAVSTPGYHVPLCFEKSAWTVVSILAVMKAGGSFVLLDVSQPQDRLQHIVSHIKANYILSSPRQRDLASSLAANVVVVSSDFVRSLRQLHTPNPLNPNSALYVVFTSGSTGKPKGVIVTHLNFASGVHYRQNVMHMPGFRLLDFPSYSFDASVESNLVPLMIGGCVCIASGELCQNSLSGAISSTNANAIMLTPSSATLISPENAPSLKQLHLGGEKLTAANIETWADKLKLVVGYGPAECAVTTTGRIVKGMVPQKENIGPALGAVTWLVDPASHDRLVPLGTIGELLIEGPIVGQGYVNDPERTAAAFIENPPWLLAGGGMYAGRQGRLYKTGDLARYDSDGTLIFIGRKDTQVKIRGQRVELQEIEHHVYQYLRDLTGLGPSVVADLISTCSDIANPTLVVFIELEAVMTRKGYLPDPGPTVLYNEMKSMVAGLDAALRNALPRYMIPSAYVPRWKLPMMPSGKLNRKQLRSDAESLTAEQWSHFRSLISAVSPASSGREVATTDEVAVQRLWADILRIAEKQIKADDTFFALGGNSITAMKLVELARRRGILFNVADVFAHPVLGDLASRIGRVETTPLNQDDLAYTPLQQLMSSNPTLIQGQSTNIPLVMIHDGGGTTYAYHRMGPVYRPLYGIHFPRYASGTAWKGGIKSLGRHYADLIQENLLPGPIILGGWSSGGLISLEVALCLKSSLFEVKGVIMVDSVFPAPSLVDETFLAPSSSETNDTAIAADSTLAQMNMLQFNSMLKEYSPPRFEDLFQDLDASKAGLGHEQRSNVNPITEDTYHAERFPVHLLRASSTKASIGELDENMKSFLDETLGWEHYRPRVVSEVNLIDAEHYSLFSADTQACDEQIEDISFDSASQKQQQGYHASTPQDIKLDRRLNLKLDCFIVSILTAGFLLQAVDKSNISNAATTETFSQDLHLKNNDVPNAVSLYAATFIPCMPISVVLGRIIGPRWWLPLIMAAWGVVTITQAVMKNRAQMMALRLLLGVFEAGYVPTAYYYIGTLYPAYQAGFRMGLMALSFAFSGAFAGLIAYGCFQIRSTEWKDWQLLFLVEGSVTIFIAFLALAMLPRKLRKAWFLDEEERAHAVRRMAADTGLDENMTGANAEDHDHHITTMDIKNALKDWKKLLIIVCNLCATTPAYGFAIFLPLMVKGMGYESIKANLMTVPPFMVGGVGLLTIVWLSDRLHERSGFAILSMLISIVGYIVLIASKSNQVRYGFLHVALIGSGTANPLIAAWLTDNTPHHATRAVTMGLFGLTNLSAVIAGQIFRESYAPSYRISVIAVLIIVSLGLVGFAAIRGLYMLENHRRRKEIADWTAEQYETERYDSRRIGHEKRYFVLRY</sequence>
<feature type="domain" description="Carrier" evidence="13">
    <location>
        <begin position="1880"/>
        <end position="1954"/>
    </location>
</feature>
<dbReference type="InterPro" id="IPR010071">
    <property type="entry name" value="AA_adenyl_dom"/>
</dbReference>
<dbReference type="Pfam" id="PF00550">
    <property type="entry name" value="PP-binding"/>
    <property type="match status" value="3"/>
</dbReference>
<dbReference type="InterPro" id="IPR042099">
    <property type="entry name" value="ANL_N_sf"/>
</dbReference>
<dbReference type="Gene3D" id="3.30.559.30">
    <property type="entry name" value="Nonribosomal peptide synthetase, condensation domain"/>
    <property type="match status" value="2"/>
</dbReference>
<dbReference type="Gene3D" id="2.30.38.10">
    <property type="entry name" value="Luciferase, Domain 3"/>
    <property type="match status" value="1"/>
</dbReference>
<reference evidence="15 16" key="1">
    <citation type="submission" date="2015-02" db="EMBL/GenBank/DDBJ databases">
        <title>Draft genome sequence of Aspergillus parasiticus SU-1.</title>
        <authorList>
            <person name="Yu J."/>
            <person name="Fedorova N."/>
            <person name="Yin Y."/>
            <person name="Losada L."/>
            <person name="Zafar N."/>
            <person name="Taujale R."/>
            <person name="Ehrlich K.C."/>
            <person name="Bhatnagar D."/>
            <person name="Cleveland T.E."/>
            <person name="Bennett J.W."/>
            <person name="Nierman W.C."/>
        </authorList>
    </citation>
    <scope>NUCLEOTIDE SEQUENCE [LARGE SCALE GENOMIC DNA]</scope>
    <source>
        <strain evidence="16">ATCC 56775 / NRRL 5862 / SRRC 143 / SU-1</strain>
    </source>
</reference>
<dbReference type="NCBIfam" id="TIGR01733">
    <property type="entry name" value="AA-adenyl-dom"/>
    <property type="match status" value="3"/>
</dbReference>
<evidence type="ECO:0000256" key="3">
    <source>
        <dbReference type="ARBA" id="ARBA00022448"/>
    </source>
</evidence>
<keyword evidence="9 12" id="KW-0472">Membrane</keyword>
<dbReference type="EMBL" id="JZEE01000239">
    <property type="protein sequence ID" value="KJK66566.1"/>
    <property type="molecule type" value="Genomic_DNA"/>
</dbReference>
<dbReference type="GO" id="GO:0043041">
    <property type="term" value="P:amino acid activation for nonribosomal peptide biosynthetic process"/>
    <property type="evidence" value="ECO:0007669"/>
    <property type="project" value="TreeGrafter"/>
</dbReference>
<dbReference type="Proteomes" id="UP000033540">
    <property type="component" value="Unassembled WGS sequence"/>
</dbReference>
<comment type="similarity">
    <text evidence="10">Belongs to the NRP synthetase family.</text>
</comment>
<keyword evidence="5" id="KW-0597">Phosphoprotein</keyword>
<gene>
    <name evidence="15" type="ORF">P875_00128055</name>
</gene>